<dbReference type="AlphaFoldDB" id="A0A493SWE2"/>
<reference evidence="2" key="3">
    <citation type="submission" date="2025-09" db="UniProtKB">
        <authorList>
            <consortium name="Ensembl"/>
        </authorList>
    </citation>
    <scope>IDENTIFICATION</scope>
</reference>
<reference evidence="2 3" key="1">
    <citation type="submission" date="2017-10" db="EMBL/GenBank/DDBJ databases">
        <title>A new Pekin duck reference genome.</title>
        <authorList>
            <person name="Hou Z.-C."/>
            <person name="Zhou Z.-K."/>
            <person name="Zhu F."/>
            <person name="Hou S.-S."/>
        </authorList>
    </citation>
    <scope>NUCLEOTIDE SEQUENCE [LARGE SCALE GENOMIC DNA]</scope>
</reference>
<dbReference type="FunFam" id="1.10.555.10:FF:000012">
    <property type="entry name" value="Putative inositol polyphosphate 5-phosphatase OCRL-1"/>
    <property type="match status" value="1"/>
</dbReference>
<dbReference type="Pfam" id="PF00620">
    <property type="entry name" value="RhoGAP"/>
    <property type="match status" value="1"/>
</dbReference>
<dbReference type="CDD" id="cd04380">
    <property type="entry name" value="RhoGAP_OCRL1"/>
    <property type="match status" value="1"/>
</dbReference>
<dbReference type="Gene3D" id="1.10.555.10">
    <property type="entry name" value="Rho GTPase activation protein"/>
    <property type="match status" value="1"/>
</dbReference>
<dbReference type="GO" id="GO:0005096">
    <property type="term" value="F:GTPase activator activity"/>
    <property type="evidence" value="ECO:0007669"/>
    <property type="project" value="TreeGrafter"/>
</dbReference>
<dbReference type="InterPro" id="IPR008936">
    <property type="entry name" value="Rho_GTPase_activation_prot"/>
</dbReference>
<feature type="domain" description="Rho-GAP" evidence="1">
    <location>
        <begin position="10"/>
        <end position="189"/>
    </location>
</feature>
<keyword evidence="3" id="KW-1185">Reference proteome</keyword>
<dbReference type="GO" id="GO:0005737">
    <property type="term" value="C:cytoplasm"/>
    <property type="evidence" value="ECO:0007669"/>
    <property type="project" value="TreeGrafter"/>
</dbReference>
<evidence type="ECO:0000259" key="1">
    <source>
        <dbReference type="PROSITE" id="PS50238"/>
    </source>
</evidence>
<dbReference type="PANTHER" id="PTHR45808">
    <property type="entry name" value="RHO GTPASE-ACTIVATING PROTEIN 68F"/>
    <property type="match status" value="1"/>
</dbReference>
<proteinExistence type="predicted"/>
<reference evidence="2" key="2">
    <citation type="submission" date="2025-08" db="UniProtKB">
        <authorList>
            <consortium name="Ensembl"/>
        </authorList>
    </citation>
    <scope>IDENTIFICATION</scope>
</reference>
<dbReference type="GeneTree" id="ENSGT00940000157996"/>
<organism evidence="2 3">
    <name type="scientific">Anas platyrhynchos platyrhynchos</name>
    <name type="common">Northern mallard</name>
    <dbReference type="NCBI Taxonomy" id="8840"/>
    <lineage>
        <taxon>Eukaryota</taxon>
        <taxon>Metazoa</taxon>
        <taxon>Chordata</taxon>
        <taxon>Craniata</taxon>
        <taxon>Vertebrata</taxon>
        <taxon>Euteleostomi</taxon>
        <taxon>Archelosauria</taxon>
        <taxon>Archosauria</taxon>
        <taxon>Dinosauria</taxon>
        <taxon>Saurischia</taxon>
        <taxon>Theropoda</taxon>
        <taxon>Coelurosauria</taxon>
        <taxon>Aves</taxon>
        <taxon>Neognathae</taxon>
        <taxon>Galloanserae</taxon>
        <taxon>Anseriformes</taxon>
        <taxon>Anatidae</taxon>
        <taxon>Anatinae</taxon>
        <taxon>Anas</taxon>
    </lineage>
</organism>
<dbReference type="Proteomes" id="UP000016666">
    <property type="component" value="Chromosome 10"/>
</dbReference>
<evidence type="ECO:0000313" key="3">
    <source>
        <dbReference type="Proteomes" id="UP000016666"/>
    </source>
</evidence>
<dbReference type="InterPro" id="IPR047078">
    <property type="entry name" value="RhoGAP_OCRL1"/>
</dbReference>
<evidence type="ECO:0000313" key="2">
    <source>
        <dbReference type="Ensembl" id="ENSAPLP00000017795.1"/>
    </source>
</evidence>
<dbReference type="STRING" id="8840.ENSAPLP00000017795"/>
<dbReference type="PANTHER" id="PTHR45808:SF2">
    <property type="entry name" value="RHO GTPASE-ACTIVATING PROTEIN 68F"/>
    <property type="match status" value="1"/>
</dbReference>
<protein>
    <recommendedName>
        <fullName evidence="1">Rho-GAP domain-containing protein</fullName>
    </recommendedName>
</protein>
<dbReference type="InterPro" id="IPR000198">
    <property type="entry name" value="RhoGAP_dom"/>
</dbReference>
<dbReference type="Ensembl" id="ENSAPLT00000040424.1">
    <property type="protein sequence ID" value="ENSAPLP00000017795.1"/>
    <property type="gene ID" value="ENSAPLG00000020162.1"/>
</dbReference>
<dbReference type="OMA" id="RAKSQEY"/>
<name>A0A493SWE2_ANAPP</name>
<accession>A0A493SWE2</accession>
<dbReference type="SMART" id="SM00324">
    <property type="entry name" value="RhoGAP"/>
    <property type="match status" value="1"/>
</dbReference>
<dbReference type="PROSITE" id="PS50238">
    <property type="entry name" value="RHOGAP"/>
    <property type="match status" value="1"/>
</dbReference>
<sequence length="189" mass="21756">MGTILQLVQVPLDDAGEMPLQVPKEIWLLVDHLFKHACHQEDLFQTPGMQDELQQIIDCLDTSIPETIPGSNHSVAEALLIFLEALPEPVICYEMYQRCLDWSHDSRLCRQVISQLPRCHRSVFRYLMSFLRELLKYSDDNNVTATMIATLFTSLLLRPPPNLLAKQTQQDRQRAINFLYGFLLAGDEE</sequence>
<dbReference type="SUPFAM" id="SSF48350">
    <property type="entry name" value="GTPase activation domain, GAP"/>
    <property type="match status" value="1"/>
</dbReference>
<dbReference type="GO" id="GO:0007264">
    <property type="term" value="P:small GTPase-mediated signal transduction"/>
    <property type="evidence" value="ECO:0007669"/>
    <property type="project" value="TreeGrafter"/>
</dbReference>